<comment type="caution">
    <text evidence="1">The sequence shown here is derived from an EMBL/GenBank/DDBJ whole genome shotgun (WGS) entry which is preliminary data.</text>
</comment>
<gene>
    <name evidence="1" type="ORF">HNO85_00095</name>
</gene>
<accession>A0AAJ3FS77</accession>
<protein>
    <submittedName>
        <fullName evidence="1">Uncharacterized protein</fullName>
    </submittedName>
</protein>
<dbReference type="AlphaFoldDB" id="A0AAJ3FS77"/>
<proteinExistence type="predicted"/>
<dbReference type="RefSeq" id="WP_058544833.1">
    <property type="nucleotide sequence ID" value="NZ_CP045701.2"/>
</dbReference>
<dbReference type="EMBL" id="JABFMS010000001">
    <property type="protein sequence ID" value="NUT79331.1"/>
    <property type="molecule type" value="Genomic_DNA"/>
</dbReference>
<sequence length="106" mass="11944">MNRQRAARFGAAQFKSAAQFRLSSLHIQQGMWAALALLVTLVAGQQWLLWHESQQPEAPQVSIHRAPQTHFSAVSSLKEASASMRMMDVDQAQPLGAMPREERWVF</sequence>
<name>A0AAJ3FS77_9PSED</name>
<reference evidence="1 2" key="1">
    <citation type="journal article" date="2020" name="Front. Plant Sci.">
        <title>Isolation of Rhizosphere Bacteria That Improve Quality and Water Stress Tolerance in Greenhouse Ornamentals.</title>
        <authorList>
            <person name="Nordstedt N.P."/>
            <person name="Jones M.L."/>
        </authorList>
    </citation>
    <scope>NUCLEOTIDE SEQUENCE [LARGE SCALE GENOMIC DNA]</scope>
    <source>
        <strain evidence="1 2">C2F7</strain>
    </source>
</reference>
<organism evidence="1 2">
    <name type="scientific">Pseudomonas brassicacearum</name>
    <dbReference type="NCBI Taxonomy" id="930166"/>
    <lineage>
        <taxon>Bacteria</taxon>
        <taxon>Pseudomonadati</taxon>
        <taxon>Pseudomonadota</taxon>
        <taxon>Gammaproteobacteria</taxon>
        <taxon>Pseudomonadales</taxon>
        <taxon>Pseudomonadaceae</taxon>
        <taxon>Pseudomonas</taxon>
    </lineage>
</organism>
<dbReference type="Proteomes" id="UP000562723">
    <property type="component" value="Unassembled WGS sequence"/>
</dbReference>
<evidence type="ECO:0000313" key="1">
    <source>
        <dbReference type="EMBL" id="NUT79331.1"/>
    </source>
</evidence>
<evidence type="ECO:0000313" key="2">
    <source>
        <dbReference type="Proteomes" id="UP000562723"/>
    </source>
</evidence>